<dbReference type="PANTHER" id="PTHR47691">
    <property type="entry name" value="REGULATOR-RELATED"/>
    <property type="match status" value="1"/>
</dbReference>
<dbReference type="InterPro" id="IPR001867">
    <property type="entry name" value="OmpR/PhoB-type_DNA-bd"/>
</dbReference>
<feature type="domain" description="Bacterial transcriptional activator" evidence="6">
    <location>
        <begin position="100"/>
        <end position="244"/>
    </location>
</feature>
<organism evidence="7 8">
    <name type="scientific">Streptomyces goshikiensis</name>
    <dbReference type="NCBI Taxonomy" id="1942"/>
    <lineage>
        <taxon>Bacteria</taxon>
        <taxon>Bacillati</taxon>
        <taxon>Actinomycetota</taxon>
        <taxon>Actinomycetes</taxon>
        <taxon>Kitasatosporales</taxon>
        <taxon>Streptomycetaceae</taxon>
        <taxon>Streptomyces</taxon>
    </lineage>
</organism>
<dbReference type="SUPFAM" id="SSF52540">
    <property type="entry name" value="P-loop containing nucleoside triphosphate hydrolases"/>
    <property type="match status" value="1"/>
</dbReference>
<dbReference type="SMART" id="SM00862">
    <property type="entry name" value="Trans_reg_C"/>
    <property type="match status" value="1"/>
</dbReference>
<feature type="region of interest" description="Disordered" evidence="4">
    <location>
        <begin position="550"/>
        <end position="572"/>
    </location>
</feature>
<comment type="similarity">
    <text evidence="1">Belongs to the AfsR/DnrI/RedD regulatory family.</text>
</comment>
<sequence>MHFRLLGRLDVTASDGSPIALSGSLARAIVARLTLAGGRPVPRDALIDELWSERGARNPVNALQVQMTKLRTAFAERGEAGRLAMLAGGYRLALDDEDHVDVTVFETSVRRGRERLRAGAHEEAEELLRSGLDLWRGRALEDLTGMVFEGERRRLDELRLTALEDAAHVGLERGRAEELISELTTLLADHPFREKLRGQLMLALYRSGRHAEALDLFHHGRVLLDAELGLAPSPELRALQSAILEHDPALMTSNVVRSEAAERPPASARSGSGKTEGNLSRSPGPYVGRRGALRALRETIIRERLVTLLGPGGVGKTRLALEALSRPDSPVEALWWIDLAVTGEDGVLAALATTLGLSDASVATDQRPLDFLRRVVSSLENRTTIVAFDNCEHVLDAVAPLVKTLLDACPQLTVVATSREPLGIAYEAHFTVEPMTAEEAGELFTLRAAKINPSFAAGPDARQDVLTLCRRLDGLPLAVELAAAHVRMLSVAEIDRRLDDRFALLVKGERTAPARHRTLRAVLDWSYALLGGAEQEVLSELALRVGGTALDDAERTGPPGPETTGTPTAGHGGGLLPILTQLVDKSMLFTVSGAQGTRFQMLETVREYALARLRTEGRLQQAEERFVSWALDFAAEHSAALHSREQSAHCLHIAEETANLRAGSELLVRQGRAAEALFLESSLGYFWYVSGREEEGIDRLARTLDAYDSEPGTSDPERPPGPREEWALTYTFAWLAWLNHVAGRHESALGYEERYRAAWRQARNPDVSVIGPVYEALYARLTADEDRGDLFARAEAGIAGTTFQWDRAVLQYNWSTYCLHNGDPDAAGEHALYGIEAARAADDPFALAICLTARGDAQESAGRREEARSLWSEASEILRTMDARSRWAYRALRLAYLDIGEGDHDRADRRIAEVERIAAEVISYDLAYAGANLRAVVLAARSRFTEAAAALRAVASAEAAPRHRRAVASLALTVCGDGGPADGERLADGRREAAAIIEPLARDAVGLLLAEATERGSTEPGRRYALHERLARSPSVRAAFC</sequence>
<dbReference type="Gene3D" id="1.25.40.10">
    <property type="entry name" value="Tetratricopeptide repeat domain"/>
    <property type="match status" value="1"/>
</dbReference>
<dbReference type="PANTHER" id="PTHR47691:SF3">
    <property type="entry name" value="HTH-TYPE TRANSCRIPTIONAL REGULATOR RV0890C-RELATED"/>
    <property type="match status" value="1"/>
</dbReference>
<keyword evidence="3" id="KW-0238">DNA-binding</keyword>
<dbReference type="Proteomes" id="UP001432075">
    <property type="component" value="Chromosome"/>
</dbReference>
<gene>
    <name evidence="7" type="ORF">OHU17_34460</name>
</gene>
<dbReference type="InterPro" id="IPR016032">
    <property type="entry name" value="Sig_transdc_resp-reg_C-effctor"/>
</dbReference>
<dbReference type="SUPFAM" id="SSF46894">
    <property type="entry name" value="C-terminal effector domain of the bipartite response regulators"/>
    <property type="match status" value="1"/>
</dbReference>
<dbReference type="CDD" id="cd15831">
    <property type="entry name" value="BTAD"/>
    <property type="match status" value="1"/>
</dbReference>
<dbReference type="Gene3D" id="1.10.10.10">
    <property type="entry name" value="Winged helix-like DNA-binding domain superfamily/Winged helix DNA-binding domain"/>
    <property type="match status" value="1"/>
</dbReference>
<feature type="domain" description="OmpR/PhoB-type" evidence="5">
    <location>
        <begin position="16"/>
        <end position="92"/>
    </location>
</feature>
<feature type="region of interest" description="Disordered" evidence="4">
    <location>
        <begin position="258"/>
        <end position="286"/>
    </location>
</feature>
<dbReference type="InterPro" id="IPR027417">
    <property type="entry name" value="P-loop_NTPase"/>
</dbReference>
<name>A0ABZ1RV95_9ACTN</name>
<evidence type="ECO:0000256" key="2">
    <source>
        <dbReference type="ARBA" id="ARBA00023012"/>
    </source>
</evidence>
<feature type="compositionally biased region" description="Polar residues" evidence="4">
    <location>
        <begin position="269"/>
        <end position="281"/>
    </location>
</feature>
<dbReference type="RefSeq" id="WP_328777311.1">
    <property type="nucleotide sequence ID" value="NZ_CP108057.1"/>
</dbReference>
<keyword evidence="2" id="KW-0902">Two-component regulatory system</keyword>
<dbReference type="InterPro" id="IPR011990">
    <property type="entry name" value="TPR-like_helical_dom_sf"/>
</dbReference>
<dbReference type="Pfam" id="PF03704">
    <property type="entry name" value="BTAD"/>
    <property type="match status" value="1"/>
</dbReference>
<evidence type="ECO:0000259" key="5">
    <source>
        <dbReference type="SMART" id="SM00862"/>
    </source>
</evidence>
<evidence type="ECO:0000313" key="8">
    <source>
        <dbReference type="Proteomes" id="UP001432075"/>
    </source>
</evidence>
<dbReference type="SMART" id="SM01043">
    <property type="entry name" value="BTAD"/>
    <property type="match status" value="1"/>
</dbReference>
<protein>
    <submittedName>
        <fullName evidence="7">NB-ARC domain-containing protein</fullName>
    </submittedName>
</protein>
<evidence type="ECO:0000259" key="6">
    <source>
        <dbReference type="SMART" id="SM01043"/>
    </source>
</evidence>
<evidence type="ECO:0000256" key="3">
    <source>
        <dbReference type="ARBA" id="ARBA00023125"/>
    </source>
</evidence>
<accession>A0ABZ1RV95</accession>
<proteinExistence type="inferred from homology"/>
<evidence type="ECO:0000256" key="1">
    <source>
        <dbReference type="ARBA" id="ARBA00005820"/>
    </source>
</evidence>
<reference evidence="7" key="1">
    <citation type="submission" date="2022-10" db="EMBL/GenBank/DDBJ databases">
        <title>The complete genomes of actinobacterial strains from the NBC collection.</title>
        <authorList>
            <person name="Joergensen T.S."/>
            <person name="Alvarez Arevalo M."/>
            <person name="Sterndorff E.B."/>
            <person name="Faurdal D."/>
            <person name="Vuksanovic O."/>
            <person name="Mourched A.-S."/>
            <person name="Charusanti P."/>
            <person name="Shaw S."/>
            <person name="Blin K."/>
            <person name="Weber T."/>
        </authorList>
    </citation>
    <scope>NUCLEOTIDE SEQUENCE</scope>
    <source>
        <strain evidence="7">NBC_00283</strain>
    </source>
</reference>
<dbReference type="InterPro" id="IPR005158">
    <property type="entry name" value="BTAD"/>
</dbReference>
<dbReference type="SUPFAM" id="SSF48452">
    <property type="entry name" value="TPR-like"/>
    <property type="match status" value="2"/>
</dbReference>
<dbReference type="InterPro" id="IPR036388">
    <property type="entry name" value="WH-like_DNA-bd_sf"/>
</dbReference>
<evidence type="ECO:0000256" key="4">
    <source>
        <dbReference type="SAM" id="MobiDB-lite"/>
    </source>
</evidence>
<evidence type="ECO:0000313" key="7">
    <source>
        <dbReference type="EMBL" id="WUO50538.1"/>
    </source>
</evidence>
<dbReference type="Gene3D" id="3.40.50.300">
    <property type="entry name" value="P-loop containing nucleotide triphosphate hydrolases"/>
    <property type="match status" value="1"/>
</dbReference>
<dbReference type="EMBL" id="CP108057">
    <property type="protein sequence ID" value="WUO50538.1"/>
    <property type="molecule type" value="Genomic_DNA"/>
</dbReference>
<keyword evidence="8" id="KW-1185">Reference proteome</keyword>